<dbReference type="EMBL" id="LT598653">
    <property type="protein sequence ID" value="SBV32319.1"/>
    <property type="molecule type" value="Genomic_DNA"/>
</dbReference>
<dbReference type="AlphaFoldDB" id="A0A1Y5PQQ2"/>
<reference evidence="1" key="1">
    <citation type="submission" date="2016-03" db="EMBL/GenBank/DDBJ databases">
        <authorList>
            <person name="Ploux O."/>
        </authorList>
    </citation>
    <scope>NUCLEOTIDE SEQUENCE</scope>
    <source>
        <strain evidence="1">UC10</strain>
    </source>
</reference>
<dbReference type="Pfam" id="PF09981">
    <property type="entry name" value="DUF2218"/>
    <property type="match status" value="1"/>
</dbReference>
<organism evidence="1">
    <name type="scientific">uncultured Sphingopyxis sp</name>
    <dbReference type="NCBI Taxonomy" id="310581"/>
    <lineage>
        <taxon>Bacteria</taxon>
        <taxon>Pseudomonadati</taxon>
        <taxon>Pseudomonadota</taxon>
        <taxon>Alphaproteobacteria</taxon>
        <taxon>Sphingomonadales</taxon>
        <taxon>Sphingomonadaceae</taxon>
        <taxon>Sphingopyxis</taxon>
        <taxon>environmental samples</taxon>
    </lineage>
</organism>
<protein>
    <recommendedName>
        <fullName evidence="2">DUF2218 domain-containing protein</fullName>
    </recommendedName>
</protein>
<evidence type="ECO:0008006" key="2">
    <source>
        <dbReference type="Google" id="ProtNLM"/>
    </source>
</evidence>
<sequence>MPEAEARIATLEASRYLIEVAEGWNHSYPVRYDPLTGEVQLPGGELVMTADGDSLTLRLVGSDADRFEALKAAVATHVDRVAGRDAGVRCVWHQLS</sequence>
<evidence type="ECO:0000313" key="1">
    <source>
        <dbReference type="EMBL" id="SBV32319.1"/>
    </source>
</evidence>
<name>A0A1Y5PQQ2_9SPHN</name>
<dbReference type="InterPro" id="IPR014543">
    <property type="entry name" value="UCP028291"/>
</dbReference>
<dbReference type="Gene3D" id="3.30.310.50">
    <property type="entry name" value="Alpha-D-phosphohexomutase, C-terminal domain"/>
    <property type="match status" value="1"/>
</dbReference>
<dbReference type="RefSeq" id="WP_295325143.1">
    <property type="nucleotide sequence ID" value="NZ_LT598653.1"/>
</dbReference>
<gene>
    <name evidence="1" type="ORF">SPPYR_1199</name>
</gene>
<proteinExistence type="predicted"/>
<dbReference type="KEGG" id="sphu:SPPYR_1199"/>
<accession>A0A1Y5PQQ2</accession>